<dbReference type="InterPro" id="IPR016035">
    <property type="entry name" value="Acyl_Trfase/lysoPLipase"/>
</dbReference>
<comment type="caution">
    <text evidence="1">The sequence shown here is derived from an EMBL/GenBank/DDBJ whole genome shotgun (WGS) entry which is preliminary data.</text>
</comment>
<dbReference type="SUPFAM" id="SSF52151">
    <property type="entry name" value="FabD/lysophospholipase-like"/>
    <property type="match status" value="1"/>
</dbReference>
<name>A0ABW2AZ00_9RHOB</name>
<dbReference type="Proteomes" id="UP001596353">
    <property type="component" value="Unassembled WGS sequence"/>
</dbReference>
<dbReference type="EMBL" id="JBHSWG010000001">
    <property type="protein sequence ID" value="MFC6758478.1"/>
    <property type="molecule type" value="Genomic_DNA"/>
</dbReference>
<accession>A0ABW2AZ00</accession>
<protein>
    <recommendedName>
        <fullName evidence="3">Patatin</fullName>
    </recommendedName>
</protein>
<reference evidence="2" key="1">
    <citation type="journal article" date="2019" name="Int. J. Syst. Evol. Microbiol.">
        <title>The Global Catalogue of Microorganisms (GCM) 10K type strain sequencing project: providing services to taxonomists for standard genome sequencing and annotation.</title>
        <authorList>
            <consortium name="The Broad Institute Genomics Platform"/>
            <consortium name="The Broad Institute Genome Sequencing Center for Infectious Disease"/>
            <person name="Wu L."/>
            <person name="Ma J."/>
        </authorList>
    </citation>
    <scope>NUCLEOTIDE SEQUENCE [LARGE SCALE GENOMIC DNA]</scope>
    <source>
        <strain evidence="2">CCUG 66188</strain>
    </source>
</reference>
<evidence type="ECO:0000313" key="2">
    <source>
        <dbReference type="Proteomes" id="UP001596353"/>
    </source>
</evidence>
<organism evidence="1 2">
    <name type="scientific">Sulfitobacter porphyrae</name>
    <dbReference type="NCBI Taxonomy" id="1246864"/>
    <lineage>
        <taxon>Bacteria</taxon>
        <taxon>Pseudomonadati</taxon>
        <taxon>Pseudomonadota</taxon>
        <taxon>Alphaproteobacteria</taxon>
        <taxon>Rhodobacterales</taxon>
        <taxon>Roseobacteraceae</taxon>
        <taxon>Sulfitobacter</taxon>
    </lineage>
</organism>
<gene>
    <name evidence="1" type="ORF">ACFQFQ_01500</name>
</gene>
<proteinExistence type="predicted"/>
<evidence type="ECO:0008006" key="3">
    <source>
        <dbReference type="Google" id="ProtNLM"/>
    </source>
</evidence>
<keyword evidence="2" id="KW-1185">Reference proteome</keyword>
<sequence>MSEIRENIVLVLQGGGALGAYQAGAYEALAAAGLGPDWVAAFRSARSTPR</sequence>
<evidence type="ECO:0000313" key="1">
    <source>
        <dbReference type="EMBL" id="MFC6758478.1"/>
    </source>
</evidence>
<dbReference type="Gene3D" id="3.40.1090.10">
    <property type="entry name" value="Cytosolic phospholipase A2 catalytic domain"/>
    <property type="match status" value="1"/>
</dbReference>